<dbReference type="CDD" id="cd04301">
    <property type="entry name" value="NAT_SF"/>
    <property type="match status" value="1"/>
</dbReference>
<comment type="caution">
    <text evidence="4">The sequence shown here is derived from an EMBL/GenBank/DDBJ whole genome shotgun (WGS) entry which is preliminary data.</text>
</comment>
<feature type="domain" description="N-acetyltransferase" evidence="3">
    <location>
        <begin position="3"/>
        <end position="163"/>
    </location>
</feature>
<accession>A0A841G396</accession>
<dbReference type="InterPro" id="IPR016181">
    <property type="entry name" value="Acyl_CoA_acyltransferase"/>
</dbReference>
<reference evidence="4 5" key="1">
    <citation type="submission" date="2020-08" db="EMBL/GenBank/DDBJ databases">
        <title>Genomic Encyclopedia of Type Strains, Phase IV (KMG-IV): sequencing the most valuable type-strain genomes for metagenomic binning, comparative biology and taxonomic classification.</title>
        <authorList>
            <person name="Goeker M."/>
        </authorList>
    </citation>
    <scope>NUCLEOTIDE SEQUENCE [LARGE SCALE GENOMIC DNA]</scope>
    <source>
        <strain evidence="4 5">YIM 65646</strain>
    </source>
</reference>
<dbReference type="AlphaFoldDB" id="A0A841G396"/>
<protein>
    <submittedName>
        <fullName evidence="4">Ribosomal protein S18 acetylase RimI-like enzyme</fullName>
    </submittedName>
</protein>
<organism evidence="4 5">
    <name type="scientific">Phytomonospora endophytica</name>
    <dbReference type="NCBI Taxonomy" id="714109"/>
    <lineage>
        <taxon>Bacteria</taxon>
        <taxon>Bacillati</taxon>
        <taxon>Actinomycetota</taxon>
        <taxon>Actinomycetes</taxon>
        <taxon>Micromonosporales</taxon>
        <taxon>Micromonosporaceae</taxon>
        <taxon>Phytomonospora</taxon>
    </lineage>
</organism>
<sequence length="169" mass="17979">MAVEVRVATPGDYPEAGRIAVDAYRKHGHLGDADGPASFYAEQLADAASRAADGTLLVAVDPETGDVLGTVAYLEHGSPMAEMSAPGEAEFRMLAVDPRAERRGVGKALVNACVERARANGRTAVAICSRDDVAVGAMRLYERLGFVRTPEKDWEPVAGISLIGWRIEV</sequence>
<keyword evidence="1" id="KW-0808">Transferase</keyword>
<dbReference type="PROSITE" id="PS51186">
    <property type="entry name" value="GNAT"/>
    <property type="match status" value="1"/>
</dbReference>
<dbReference type="RefSeq" id="WP_308441951.1">
    <property type="nucleotide sequence ID" value="NZ_BONT01000051.1"/>
</dbReference>
<proteinExistence type="predicted"/>
<dbReference type="InterPro" id="IPR050832">
    <property type="entry name" value="Bact_Acetyltransf"/>
</dbReference>
<dbReference type="SUPFAM" id="SSF55729">
    <property type="entry name" value="Acyl-CoA N-acyltransferases (Nat)"/>
    <property type="match status" value="1"/>
</dbReference>
<dbReference type="EMBL" id="JACHGT010000020">
    <property type="protein sequence ID" value="MBB6039189.1"/>
    <property type="molecule type" value="Genomic_DNA"/>
</dbReference>
<keyword evidence="2" id="KW-0012">Acyltransferase</keyword>
<evidence type="ECO:0000313" key="4">
    <source>
        <dbReference type="EMBL" id="MBB6039189.1"/>
    </source>
</evidence>
<dbReference type="Pfam" id="PF00583">
    <property type="entry name" value="Acetyltransf_1"/>
    <property type="match status" value="1"/>
</dbReference>
<keyword evidence="4" id="KW-0689">Ribosomal protein</keyword>
<dbReference type="GO" id="GO:0005840">
    <property type="term" value="C:ribosome"/>
    <property type="evidence" value="ECO:0007669"/>
    <property type="project" value="UniProtKB-KW"/>
</dbReference>
<dbReference type="PANTHER" id="PTHR43877">
    <property type="entry name" value="AMINOALKYLPHOSPHONATE N-ACETYLTRANSFERASE-RELATED-RELATED"/>
    <property type="match status" value="1"/>
</dbReference>
<dbReference type="Proteomes" id="UP000548476">
    <property type="component" value="Unassembled WGS sequence"/>
</dbReference>
<name>A0A841G396_9ACTN</name>
<dbReference type="InterPro" id="IPR000182">
    <property type="entry name" value="GNAT_dom"/>
</dbReference>
<keyword evidence="5" id="KW-1185">Reference proteome</keyword>
<evidence type="ECO:0000256" key="2">
    <source>
        <dbReference type="ARBA" id="ARBA00023315"/>
    </source>
</evidence>
<gene>
    <name evidence="4" type="ORF">HNR73_007080</name>
</gene>
<keyword evidence="4" id="KW-0687">Ribonucleoprotein</keyword>
<dbReference type="Gene3D" id="3.40.630.30">
    <property type="match status" value="1"/>
</dbReference>
<dbReference type="GO" id="GO:0016747">
    <property type="term" value="F:acyltransferase activity, transferring groups other than amino-acyl groups"/>
    <property type="evidence" value="ECO:0007669"/>
    <property type="project" value="InterPro"/>
</dbReference>
<evidence type="ECO:0000256" key="1">
    <source>
        <dbReference type="ARBA" id="ARBA00022679"/>
    </source>
</evidence>
<evidence type="ECO:0000259" key="3">
    <source>
        <dbReference type="PROSITE" id="PS51186"/>
    </source>
</evidence>
<evidence type="ECO:0000313" key="5">
    <source>
        <dbReference type="Proteomes" id="UP000548476"/>
    </source>
</evidence>